<dbReference type="InterPro" id="IPR039780">
    <property type="entry name" value="Mot2"/>
</dbReference>
<evidence type="ECO:0000313" key="5">
    <source>
        <dbReference type="Proteomes" id="UP000886520"/>
    </source>
</evidence>
<dbReference type="OrthoDB" id="1923159at2759"/>
<dbReference type="GO" id="GO:0030014">
    <property type="term" value="C:CCR4-NOT complex"/>
    <property type="evidence" value="ECO:0007669"/>
    <property type="project" value="InterPro"/>
</dbReference>
<accession>A0A9D4Z2U3</accession>
<feature type="domain" description="RING-type" evidence="3">
    <location>
        <begin position="344"/>
        <end position="386"/>
    </location>
</feature>
<keyword evidence="1" id="KW-0862">Zinc</keyword>
<feature type="region of interest" description="Disordered" evidence="2">
    <location>
        <begin position="295"/>
        <end position="327"/>
    </location>
</feature>
<dbReference type="AlphaFoldDB" id="A0A9D4Z2U3"/>
<dbReference type="PANTHER" id="PTHR12603:SF0">
    <property type="entry name" value="CCR4-NOT TRANSCRIPTION COMPLEX SUBUNIT 4"/>
    <property type="match status" value="1"/>
</dbReference>
<feature type="compositionally biased region" description="Low complexity" evidence="2">
    <location>
        <begin position="144"/>
        <end position="153"/>
    </location>
</feature>
<comment type="caution">
    <text evidence="4">The sequence shown here is derived from an EMBL/GenBank/DDBJ whole genome shotgun (WGS) entry which is preliminary data.</text>
</comment>
<feature type="region of interest" description="Disordered" evidence="2">
    <location>
        <begin position="141"/>
        <end position="218"/>
    </location>
</feature>
<keyword evidence="5" id="KW-1185">Reference proteome</keyword>
<feature type="compositionally biased region" description="Basic residues" evidence="2">
    <location>
        <begin position="207"/>
        <end position="218"/>
    </location>
</feature>
<sequence length="403" mass="44651">MGLAECSAKWTTRGRPGEEVRLVRSNGADNVALPAYPRLGPSLAGLEAMAPCGTLTSPTTNCKDSSSKRRRTNRLAKLKQCKLEAQREKWLFHEGAEHSQGQEVLHTDDPGEVIHPESAETQTPLCLNSRITWASLLNAGGSDQMRQSSQRMQPTSRLLSSESEPDPDLLLATSNLPVSPGFKKIEDTSANSCEDRSPESKTSKVGRGTRRSRGHRRNSKENLCFDNLTRGQQRRFEGRCAHAHGQGRVEDGWEAAADALGLHTIRKKNFSNVLQPQAPLFNDQQRSRTMSAPLLGLKPNKQQGRAWQGDLRRPNCPPGRTKQKSSGVDMRLLRKLDVFEKPQCLICTEDLDITDTSFEGCNCGFNICLFCYHTIAQESGRCPGCRGLYKQDITAKPACLLPR</sequence>
<dbReference type="PROSITE" id="PS50089">
    <property type="entry name" value="ZF_RING_2"/>
    <property type="match status" value="1"/>
</dbReference>
<dbReference type="Pfam" id="PF14570">
    <property type="entry name" value="zf-RING_4"/>
    <property type="match status" value="1"/>
</dbReference>
<evidence type="ECO:0000259" key="3">
    <source>
        <dbReference type="PROSITE" id="PS50089"/>
    </source>
</evidence>
<dbReference type="EMBL" id="JABFUD020000024">
    <property type="protein sequence ID" value="KAI5060173.1"/>
    <property type="molecule type" value="Genomic_DNA"/>
</dbReference>
<dbReference type="Proteomes" id="UP000886520">
    <property type="component" value="Chromosome 24"/>
</dbReference>
<organism evidence="4 5">
    <name type="scientific">Adiantum capillus-veneris</name>
    <name type="common">Maidenhair fern</name>
    <dbReference type="NCBI Taxonomy" id="13818"/>
    <lineage>
        <taxon>Eukaryota</taxon>
        <taxon>Viridiplantae</taxon>
        <taxon>Streptophyta</taxon>
        <taxon>Embryophyta</taxon>
        <taxon>Tracheophyta</taxon>
        <taxon>Polypodiopsida</taxon>
        <taxon>Polypodiidae</taxon>
        <taxon>Polypodiales</taxon>
        <taxon>Pteridineae</taxon>
        <taxon>Pteridaceae</taxon>
        <taxon>Vittarioideae</taxon>
        <taxon>Adiantum</taxon>
    </lineage>
</organism>
<dbReference type="GO" id="GO:0008270">
    <property type="term" value="F:zinc ion binding"/>
    <property type="evidence" value="ECO:0007669"/>
    <property type="project" value="UniProtKB-KW"/>
</dbReference>
<dbReference type="InterPro" id="IPR013083">
    <property type="entry name" value="Znf_RING/FYVE/PHD"/>
</dbReference>
<protein>
    <recommendedName>
        <fullName evidence="3">RING-type domain-containing protein</fullName>
    </recommendedName>
</protein>
<dbReference type="Gene3D" id="3.30.40.10">
    <property type="entry name" value="Zinc/RING finger domain, C3HC4 (zinc finger)"/>
    <property type="match status" value="1"/>
</dbReference>
<name>A0A9D4Z2U3_ADICA</name>
<evidence type="ECO:0000313" key="4">
    <source>
        <dbReference type="EMBL" id="KAI5060173.1"/>
    </source>
</evidence>
<keyword evidence="1" id="KW-0863">Zinc-finger</keyword>
<reference evidence="4" key="1">
    <citation type="submission" date="2021-01" db="EMBL/GenBank/DDBJ databases">
        <title>Adiantum capillus-veneris genome.</title>
        <authorList>
            <person name="Fang Y."/>
            <person name="Liao Q."/>
        </authorList>
    </citation>
    <scope>NUCLEOTIDE SEQUENCE</scope>
    <source>
        <strain evidence="4">H3</strain>
        <tissue evidence="4">Leaf</tissue>
    </source>
</reference>
<dbReference type="GO" id="GO:0016567">
    <property type="term" value="P:protein ubiquitination"/>
    <property type="evidence" value="ECO:0007669"/>
    <property type="project" value="TreeGrafter"/>
</dbReference>
<feature type="compositionally biased region" description="Basic and acidic residues" evidence="2">
    <location>
        <begin position="183"/>
        <end position="202"/>
    </location>
</feature>
<dbReference type="InterPro" id="IPR001841">
    <property type="entry name" value="Znf_RING"/>
</dbReference>
<gene>
    <name evidence="4" type="ORF">GOP47_0024593</name>
</gene>
<dbReference type="GO" id="GO:0004842">
    <property type="term" value="F:ubiquitin-protein transferase activity"/>
    <property type="evidence" value="ECO:0007669"/>
    <property type="project" value="InterPro"/>
</dbReference>
<proteinExistence type="predicted"/>
<evidence type="ECO:0000256" key="1">
    <source>
        <dbReference type="PROSITE-ProRule" id="PRU00175"/>
    </source>
</evidence>
<dbReference type="SUPFAM" id="SSF57850">
    <property type="entry name" value="RING/U-box"/>
    <property type="match status" value="1"/>
</dbReference>
<keyword evidence="1" id="KW-0479">Metal-binding</keyword>
<evidence type="ECO:0000256" key="2">
    <source>
        <dbReference type="SAM" id="MobiDB-lite"/>
    </source>
</evidence>
<dbReference type="PANTHER" id="PTHR12603">
    <property type="entry name" value="CCR4-NOT TRANSCRIPTION COMPLEX RELATED"/>
    <property type="match status" value="1"/>
</dbReference>